<protein>
    <submittedName>
        <fullName evidence="2">Uncharacterized protein</fullName>
    </submittedName>
</protein>
<dbReference type="EMBL" id="HBUF01163243">
    <property type="protein sequence ID" value="CAG6650654.1"/>
    <property type="molecule type" value="Transcribed_RNA"/>
</dbReference>
<feature type="transmembrane region" description="Helical" evidence="1">
    <location>
        <begin position="79"/>
        <end position="99"/>
    </location>
</feature>
<sequence>MCYRLPKRDLNCGPWVLNLNKYILLYTKYFFRDLSIPEAASCLCSLSSCQNSTIFLFPTSTTNTLASPPTTTMPTPDFYYLYLHVSLALLSHFIHSMFYPT</sequence>
<evidence type="ECO:0000256" key="1">
    <source>
        <dbReference type="SAM" id="Phobius"/>
    </source>
</evidence>
<dbReference type="AlphaFoldDB" id="A0A8D8RKT9"/>
<name>A0A8D8RKT9_9HEMI</name>
<accession>A0A8D8RKT9</accession>
<evidence type="ECO:0000313" key="2">
    <source>
        <dbReference type="EMBL" id="CAG6650654.1"/>
    </source>
</evidence>
<reference evidence="2" key="1">
    <citation type="submission" date="2021-05" db="EMBL/GenBank/DDBJ databases">
        <authorList>
            <person name="Alioto T."/>
            <person name="Alioto T."/>
            <person name="Gomez Garrido J."/>
        </authorList>
    </citation>
    <scope>NUCLEOTIDE SEQUENCE</scope>
</reference>
<keyword evidence="1" id="KW-0812">Transmembrane</keyword>
<proteinExistence type="predicted"/>
<dbReference type="EMBL" id="HBUF01163244">
    <property type="protein sequence ID" value="CAG6650655.1"/>
    <property type="molecule type" value="Transcribed_RNA"/>
</dbReference>
<organism evidence="2">
    <name type="scientific">Cacopsylla melanoneura</name>
    <dbReference type="NCBI Taxonomy" id="428564"/>
    <lineage>
        <taxon>Eukaryota</taxon>
        <taxon>Metazoa</taxon>
        <taxon>Ecdysozoa</taxon>
        <taxon>Arthropoda</taxon>
        <taxon>Hexapoda</taxon>
        <taxon>Insecta</taxon>
        <taxon>Pterygota</taxon>
        <taxon>Neoptera</taxon>
        <taxon>Paraneoptera</taxon>
        <taxon>Hemiptera</taxon>
        <taxon>Sternorrhyncha</taxon>
        <taxon>Psylloidea</taxon>
        <taxon>Psyllidae</taxon>
        <taxon>Psyllinae</taxon>
        <taxon>Cacopsylla</taxon>
    </lineage>
</organism>
<keyword evidence="1" id="KW-1133">Transmembrane helix</keyword>
<keyword evidence="1" id="KW-0472">Membrane</keyword>